<dbReference type="EMBL" id="JASAOG010000059">
    <property type="protein sequence ID" value="KAK0056857.1"/>
    <property type="molecule type" value="Genomic_DNA"/>
</dbReference>
<keyword evidence="2" id="KW-0472">Membrane</keyword>
<feature type="signal peptide" evidence="3">
    <location>
        <begin position="1"/>
        <end position="28"/>
    </location>
</feature>
<sequence>MLPKWTENLRIPVLESLLALFVCQLCCSGPPTLDDVTSKLCPPEKPYKCLPYGQCYGVESYCYSSSLESCFPQHVTDKKSWCREHGYNATFMNDKTCAMACSSTLLEDSFNLLHNACPDNSPHKCPPTGECYNSSQYCQSGKVQSCFPEDARTDLLSWCKTKGLQSEAFMNHNSCQLACQTLFSIADLAPDQRHDKNTVLLVLLIIALVVIFTGAVFLGKSKIQLFFPKKKHSVTFNQPRTEPEEKKCIKPSRSGELIQRQNSRSSDTSSFKVQTY</sequence>
<feature type="region of interest" description="Disordered" evidence="1">
    <location>
        <begin position="236"/>
        <end position="276"/>
    </location>
</feature>
<name>A0AAD8BMJ6_BIOPF</name>
<keyword evidence="2" id="KW-1133">Transmembrane helix</keyword>
<keyword evidence="3" id="KW-0732">Signal</keyword>
<evidence type="ECO:0000256" key="3">
    <source>
        <dbReference type="SAM" id="SignalP"/>
    </source>
</evidence>
<dbReference type="AlphaFoldDB" id="A0AAD8BMJ6"/>
<feature type="compositionally biased region" description="Polar residues" evidence="1">
    <location>
        <begin position="259"/>
        <end position="276"/>
    </location>
</feature>
<evidence type="ECO:0008006" key="6">
    <source>
        <dbReference type="Google" id="ProtNLM"/>
    </source>
</evidence>
<feature type="transmembrane region" description="Helical" evidence="2">
    <location>
        <begin position="199"/>
        <end position="219"/>
    </location>
</feature>
<dbReference type="Proteomes" id="UP001233172">
    <property type="component" value="Unassembled WGS sequence"/>
</dbReference>
<feature type="chain" id="PRO_5041970882" description="BPTI/Kunitz inhibitor domain-containing protein" evidence="3">
    <location>
        <begin position="29"/>
        <end position="276"/>
    </location>
</feature>
<accession>A0AAD8BMJ6</accession>
<organism evidence="4 5">
    <name type="scientific">Biomphalaria pfeifferi</name>
    <name type="common">Bloodfluke planorb</name>
    <name type="synonym">Freshwater snail</name>
    <dbReference type="NCBI Taxonomy" id="112525"/>
    <lineage>
        <taxon>Eukaryota</taxon>
        <taxon>Metazoa</taxon>
        <taxon>Spiralia</taxon>
        <taxon>Lophotrochozoa</taxon>
        <taxon>Mollusca</taxon>
        <taxon>Gastropoda</taxon>
        <taxon>Heterobranchia</taxon>
        <taxon>Euthyneura</taxon>
        <taxon>Panpulmonata</taxon>
        <taxon>Hygrophila</taxon>
        <taxon>Lymnaeoidea</taxon>
        <taxon>Planorbidae</taxon>
        <taxon>Biomphalaria</taxon>
    </lineage>
</organism>
<reference evidence="4" key="1">
    <citation type="journal article" date="2023" name="PLoS Negl. Trop. Dis.">
        <title>A genome sequence for Biomphalaria pfeifferi, the major vector snail for the human-infecting parasite Schistosoma mansoni.</title>
        <authorList>
            <person name="Bu L."/>
            <person name="Lu L."/>
            <person name="Laidemitt M.R."/>
            <person name="Zhang S.M."/>
            <person name="Mutuku M."/>
            <person name="Mkoji G."/>
            <person name="Steinauer M."/>
            <person name="Loker E.S."/>
        </authorList>
    </citation>
    <scope>NUCLEOTIDE SEQUENCE</scope>
    <source>
        <strain evidence="4">KasaAsao</strain>
    </source>
</reference>
<evidence type="ECO:0000256" key="1">
    <source>
        <dbReference type="SAM" id="MobiDB-lite"/>
    </source>
</evidence>
<comment type="caution">
    <text evidence="4">The sequence shown here is derived from an EMBL/GenBank/DDBJ whole genome shotgun (WGS) entry which is preliminary data.</text>
</comment>
<proteinExistence type="predicted"/>
<evidence type="ECO:0000313" key="5">
    <source>
        <dbReference type="Proteomes" id="UP001233172"/>
    </source>
</evidence>
<evidence type="ECO:0000313" key="4">
    <source>
        <dbReference type="EMBL" id="KAK0056857.1"/>
    </source>
</evidence>
<evidence type="ECO:0000256" key="2">
    <source>
        <dbReference type="SAM" id="Phobius"/>
    </source>
</evidence>
<reference evidence="4" key="2">
    <citation type="submission" date="2023-04" db="EMBL/GenBank/DDBJ databases">
        <authorList>
            <person name="Bu L."/>
            <person name="Lu L."/>
            <person name="Laidemitt M.R."/>
            <person name="Zhang S.M."/>
            <person name="Mutuku M."/>
            <person name="Mkoji G."/>
            <person name="Steinauer M."/>
            <person name="Loker E.S."/>
        </authorList>
    </citation>
    <scope>NUCLEOTIDE SEQUENCE</scope>
    <source>
        <strain evidence="4">KasaAsao</strain>
        <tissue evidence="4">Whole Snail</tissue>
    </source>
</reference>
<keyword evidence="5" id="KW-1185">Reference proteome</keyword>
<keyword evidence="2" id="KW-0812">Transmembrane</keyword>
<protein>
    <recommendedName>
        <fullName evidence="6">BPTI/Kunitz inhibitor domain-containing protein</fullName>
    </recommendedName>
</protein>
<gene>
    <name evidence="4" type="ORF">Bpfe_013795</name>
</gene>